<accession>A0A6J5L1X2</accession>
<protein>
    <submittedName>
        <fullName evidence="1">Uncharacterized protein</fullName>
    </submittedName>
</protein>
<gene>
    <name evidence="1" type="ORF">UFOVP113_95</name>
    <name evidence="2" type="ORF">UFOVP225_82</name>
</gene>
<dbReference type="EMBL" id="LR796231">
    <property type="protein sequence ID" value="CAB4128808.1"/>
    <property type="molecule type" value="Genomic_DNA"/>
</dbReference>
<proteinExistence type="predicted"/>
<evidence type="ECO:0000313" key="1">
    <source>
        <dbReference type="EMBL" id="CAB4128808.1"/>
    </source>
</evidence>
<reference evidence="1" key="1">
    <citation type="submission" date="2020-04" db="EMBL/GenBank/DDBJ databases">
        <authorList>
            <person name="Chiriac C."/>
            <person name="Salcher M."/>
            <person name="Ghai R."/>
            <person name="Kavagutti S V."/>
        </authorList>
    </citation>
    <scope>NUCLEOTIDE SEQUENCE</scope>
</reference>
<evidence type="ECO:0000313" key="2">
    <source>
        <dbReference type="EMBL" id="CAB5219526.1"/>
    </source>
</evidence>
<dbReference type="EMBL" id="LR798275">
    <property type="protein sequence ID" value="CAB5219526.1"/>
    <property type="molecule type" value="Genomic_DNA"/>
</dbReference>
<name>A0A6J5L1X2_9CAUD</name>
<sequence>MTDKAILSQIQMAEQLASLITDRLEELEGTISTPDMLDMLAVVGLSLTPTPVSPVTPTITLASEAYFASIGLI</sequence>
<organism evidence="1">
    <name type="scientific">uncultured Caudovirales phage</name>
    <dbReference type="NCBI Taxonomy" id="2100421"/>
    <lineage>
        <taxon>Viruses</taxon>
        <taxon>Duplodnaviria</taxon>
        <taxon>Heunggongvirae</taxon>
        <taxon>Uroviricota</taxon>
        <taxon>Caudoviricetes</taxon>
        <taxon>Peduoviridae</taxon>
        <taxon>Maltschvirus</taxon>
        <taxon>Maltschvirus maltsch</taxon>
    </lineage>
</organism>